<dbReference type="Pfam" id="PF04932">
    <property type="entry name" value="Wzy_C"/>
    <property type="match status" value="1"/>
</dbReference>
<comment type="caution">
    <text evidence="7">The sequence shown here is derived from an EMBL/GenBank/DDBJ whole genome shotgun (WGS) entry which is preliminary data.</text>
</comment>
<gene>
    <name evidence="7" type="ORF">GCM10022242_20440</name>
</gene>
<organism evidence="7 8">
    <name type="scientific">Nocardioides panacisoli</name>
    <dbReference type="NCBI Taxonomy" id="627624"/>
    <lineage>
        <taxon>Bacteria</taxon>
        <taxon>Bacillati</taxon>
        <taxon>Actinomycetota</taxon>
        <taxon>Actinomycetes</taxon>
        <taxon>Propionibacteriales</taxon>
        <taxon>Nocardioidaceae</taxon>
        <taxon>Nocardioides</taxon>
    </lineage>
</organism>
<feature type="transmembrane region" description="Helical" evidence="5">
    <location>
        <begin position="206"/>
        <end position="223"/>
    </location>
</feature>
<evidence type="ECO:0000256" key="3">
    <source>
        <dbReference type="ARBA" id="ARBA00022989"/>
    </source>
</evidence>
<reference evidence="8" key="1">
    <citation type="journal article" date="2019" name="Int. J. Syst. Evol. Microbiol.">
        <title>The Global Catalogue of Microorganisms (GCM) 10K type strain sequencing project: providing services to taxonomists for standard genome sequencing and annotation.</title>
        <authorList>
            <consortium name="The Broad Institute Genomics Platform"/>
            <consortium name="The Broad Institute Genome Sequencing Center for Infectious Disease"/>
            <person name="Wu L."/>
            <person name="Ma J."/>
        </authorList>
    </citation>
    <scope>NUCLEOTIDE SEQUENCE [LARGE SCALE GENOMIC DNA]</scope>
    <source>
        <strain evidence="8">JCM 16953</strain>
    </source>
</reference>
<feature type="transmembrane region" description="Helical" evidence="5">
    <location>
        <begin position="128"/>
        <end position="150"/>
    </location>
</feature>
<dbReference type="PANTHER" id="PTHR37422">
    <property type="entry name" value="TEICHURONIC ACID BIOSYNTHESIS PROTEIN TUAE"/>
    <property type="match status" value="1"/>
</dbReference>
<dbReference type="PANTHER" id="PTHR37422:SF13">
    <property type="entry name" value="LIPOPOLYSACCHARIDE BIOSYNTHESIS PROTEIN PA4999-RELATED"/>
    <property type="match status" value="1"/>
</dbReference>
<accession>A0ABP7IHB6</accession>
<feature type="transmembrane region" description="Helical" evidence="5">
    <location>
        <begin position="97"/>
        <end position="116"/>
    </location>
</feature>
<keyword evidence="3 5" id="KW-1133">Transmembrane helix</keyword>
<dbReference type="Proteomes" id="UP001501821">
    <property type="component" value="Unassembled WGS sequence"/>
</dbReference>
<protein>
    <recommendedName>
        <fullName evidence="6">O-antigen ligase-related domain-containing protein</fullName>
    </recommendedName>
</protein>
<evidence type="ECO:0000256" key="2">
    <source>
        <dbReference type="ARBA" id="ARBA00022692"/>
    </source>
</evidence>
<feature type="transmembrane region" description="Helical" evidence="5">
    <location>
        <begin position="387"/>
        <end position="408"/>
    </location>
</feature>
<dbReference type="RefSeq" id="WP_344774976.1">
    <property type="nucleotide sequence ID" value="NZ_BAABAH010000006.1"/>
</dbReference>
<feature type="transmembrane region" description="Helical" evidence="5">
    <location>
        <begin position="40"/>
        <end position="61"/>
    </location>
</feature>
<name>A0ABP7IHB6_9ACTN</name>
<feature type="transmembrane region" description="Helical" evidence="5">
    <location>
        <begin position="276"/>
        <end position="293"/>
    </location>
</feature>
<keyword evidence="4 5" id="KW-0472">Membrane</keyword>
<evidence type="ECO:0000313" key="7">
    <source>
        <dbReference type="EMBL" id="GAA3818529.1"/>
    </source>
</evidence>
<dbReference type="EMBL" id="BAABAH010000006">
    <property type="protein sequence ID" value="GAA3818529.1"/>
    <property type="molecule type" value="Genomic_DNA"/>
</dbReference>
<dbReference type="InterPro" id="IPR051533">
    <property type="entry name" value="WaaL-like"/>
</dbReference>
<feature type="transmembrane region" description="Helical" evidence="5">
    <location>
        <begin position="354"/>
        <end position="375"/>
    </location>
</feature>
<evidence type="ECO:0000256" key="1">
    <source>
        <dbReference type="ARBA" id="ARBA00004141"/>
    </source>
</evidence>
<proteinExistence type="predicted"/>
<evidence type="ECO:0000256" key="4">
    <source>
        <dbReference type="ARBA" id="ARBA00023136"/>
    </source>
</evidence>
<keyword evidence="2 5" id="KW-0812">Transmembrane</keyword>
<sequence length="440" mass="47060">MILREQPAARPANRPEGLQVRPASALPSWPIGCLFGGLPVWWAIGVLDIITVPFALLMAWLMARSSGVRVPRAFGWWLLYCAVAGASVVMLDRASGLAFFSYRWLLSAAAGVLFVYVFNARATLTSRYLSGTLTLWFVYTTVGGYLGLLIPTASFATPMHRLLPAAVTANELVGQMTVRTFAQFNPYGVLEVSPRPTAPFLYTNNWGSVYALLMPFVVVYLVHTWRTARAWLVAIVLAASVVPAFLTLNRGMFLSLGVATVYLVLRSLLARQWGVAALVVAAAVIGVTVFNLLPVSERLAVRLDENAAATSNDSRLSLYEQSLSAVADSPLLGHGGPIQGTDAREPDVGTQGQLWMVLVSHGPLAAASWVIFFGMMYARGRGRGDPIGVAGCTTVVVGTVQLLFYGLLPYGLPLLMIAAAVAARGPEADRPAPLPAGGQA</sequence>
<feature type="transmembrane region" description="Helical" evidence="5">
    <location>
        <begin position="230"/>
        <end position="246"/>
    </location>
</feature>
<evidence type="ECO:0000259" key="6">
    <source>
        <dbReference type="Pfam" id="PF04932"/>
    </source>
</evidence>
<feature type="transmembrane region" description="Helical" evidence="5">
    <location>
        <begin position="73"/>
        <end position="91"/>
    </location>
</feature>
<evidence type="ECO:0000313" key="8">
    <source>
        <dbReference type="Proteomes" id="UP001501821"/>
    </source>
</evidence>
<keyword evidence="8" id="KW-1185">Reference proteome</keyword>
<feature type="domain" description="O-antigen ligase-related" evidence="6">
    <location>
        <begin position="236"/>
        <end position="342"/>
    </location>
</feature>
<dbReference type="InterPro" id="IPR007016">
    <property type="entry name" value="O-antigen_ligase-rel_domated"/>
</dbReference>
<evidence type="ECO:0000256" key="5">
    <source>
        <dbReference type="SAM" id="Phobius"/>
    </source>
</evidence>
<comment type="subcellular location">
    <subcellularLocation>
        <location evidence="1">Membrane</location>
        <topology evidence="1">Multi-pass membrane protein</topology>
    </subcellularLocation>
</comment>